<evidence type="ECO:0000313" key="9">
    <source>
        <dbReference type="Proteomes" id="UP000198816"/>
    </source>
</evidence>
<dbReference type="InterPro" id="IPR016188">
    <property type="entry name" value="PurM-like_N"/>
</dbReference>
<dbReference type="InterPro" id="IPR036921">
    <property type="entry name" value="PurM-like_N_sf"/>
</dbReference>
<dbReference type="Pfam" id="PF00586">
    <property type="entry name" value="AIRS"/>
    <property type="match status" value="1"/>
</dbReference>
<dbReference type="PANTHER" id="PTHR10256">
    <property type="entry name" value="SELENIDE, WATER DIKINASE"/>
    <property type="match status" value="1"/>
</dbReference>
<evidence type="ECO:0000256" key="4">
    <source>
        <dbReference type="ARBA" id="ARBA00022840"/>
    </source>
</evidence>
<evidence type="ECO:0000313" key="8">
    <source>
        <dbReference type="EMBL" id="SDX31375.1"/>
    </source>
</evidence>
<dbReference type="PANTHER" id="PTHR10256:SF0">
    <property type="entry name" value="INACTIVE SELENIDE, WATER DIKINASE-LIKE PROTEIN-RELATED"/>
    <property type="match status" value="1"/>
</dbReference>
<keyword evidence="9" id="KW-1185">Reference proteome</keyword>
<dbReference type="EMBL" id="FNNZ01000020">
    <property type="protein sequence ID" value="SDX31375.1"/>
    <property type="molecule type" value="Genomic_DNA"/>
</dbReference>
<dbReference type="NCBIfam" id="TIGR00476">
    <property type="entry name" value="selD"/>
    <property type="match status" value="1"/>
</dbReference>
<keyword evidence="3" id="KW-0418">Kinase</keyword>
<dbReference type="NCBIfam" id="NF002098">
    <property type="entry name" value="PRK00943.1"/>
    <property type="match status" value="1"/>
</dbReference>
<dbReference type="InterPro" id="IPR036676">
    <property type="entry name" value="PurM-like_C_sf"/>
</dbReference>
<proteinExistence type="predicted"/>
<keyword evidence="2" id="KW-0547">Nucleotide-binding</keyword>
<dbReference type="Proteomes" id="UP000198816">
    <property type="component" value="Unassembled WGS sequence"/>
</dbReference>
<dbReference type="AlphaFoldDB" id="A0A1H3AP55"/>
<dbReference type="GO" id="GO:0004756">
    <property type="term" value="F:selenide, water dikinase activity"/>
    <property type="evidence" value="ECO:0007669"/>
    <property type="project" value="TreeGrafter"/>
</dbReference>
<organism evidence="8 9">
    <name type="scientific">Thiocapsa roseopersicina</name>
    <dbReference type="NCBI Taxonomy" id="1058"/>
    <lineage>
        <taxon>Bacteria</taxon>
        <taxon>Pseudomonadati</taxon>
        <taxon>Pseudomonadota</taxon>
        <taxon>Gammaproteobacteria</taxon>
        <taxon>Chromatiales</taxon>
        <taxon>Chromatiaceae</taxon>
        <taxon>Thiocapsa</taxon>
    </lineage>
</organism>
<sequence>MIVGLEHPDDCGVVRVADDLAIVTTVDVFTPVVDSPFDYGRIAAINSLSDIYAMGARPVSAVSVAGFPDTRLPLGILTEILKGLIAGAAACGVPVVGGHTVKNPEPLFGLAVTGVAHPDRLVLKGGARSGDILVLTKPLGIGVLTTALKNAGLSPEGIVRVTELMLEANDKAATIMLRHGAHAATDITGFGLLGHALEMARGSRLTIELHWSAIPVLEEALPLAESGVFPGGARNNLKAYLQRVTLDPALAEWQSLLLADPQTSGGLLIAFPPARVDAALSDFAAEGVPARRVGRMLDPGPRDAIVCSADIDTTHQPG</sequence>
<feature type="domain" description="PurM-like N-terminal" evidence="6">
    <location>
        <begin position="9"/>
        <end position="116"/>
    </location>
</feature>
<dbReference type="PIRSF" id="PIRSF036407">
    <property type="entry name" value="Selenphspht_syn"/>
    <property type="match status" value="1"/>
</dbReference>
<dbReference type="SUPFAM" id="SSF56042">
    <property type="entry name" value="PurM C-terminal domain-like"/>
    <property type="match status" value="1"/>
</dbReference>
<accession>A0A1H3AP55</accession>
<dbReference type="Pfam" id="PF02769">
    <property type="entry name" value="AIRS_C"/>
    <property type="match status" value="1"/>
</dbReference>
<reference evidence="9" key="1">
    <citation type="submission" date="2016-10" db="EMBL/GenBank/DDBJ databases">
        <authorList>
            <person name="Varghese N."/>
            <person name="Submissions S."/>
        </authorList>
    </citation>
    <scope>NUCLEOTIDE SEQUENCE [LARGE SCALE GENOMIC DNA]</scope>
    <source>
        <strain evidence="9">DSM 217</strain>
    </source>
</reference>
<evidence type="ECO:0000256" key="2">
    <source>
        <dbReference type="ARBA" id="ARBA00022741"/>
    </source>
</evidence>
<evidence type="ECO:0000259" key="6">
    <source>
        <dbReference type="Pfam" id="PF00586"/>
    </source>
</evidence>
<evidence type="ECO:0000256" key="1">
    <source>
        <dbReference type="ARBA" id="ARBA00022679"/>
    </source>
</evidence>
<protein>
    <submittedName>
        <fullName evidence="8">Selenophosphate synthase</fullName>
    </submittedName>
</protein>
<dbReference type="STRING" id="1058.SAMN05421783_12094"/>
<keyword evidence="4" id="KW-0067">ATP-binding</keyword>
<dbReference type="GO" id="GO:0016260">
    <property type="term" value="P:selenocysteine biosynthetic process"/>
    <property type="evidence" value="ECO:0007669"/>
    <property type="project" value="TreeGrafter"/>
</dbReference>
<dbReference type="FunFam" id="3.90.650.10:FF:000004">
    <property type="entry name" value="Selenide, water dikinase"/>
    <property type="match status" value="1"/>
</dbReference>
<dbReference type="GO" id="GO:0005737">
    <property type="term" value="C:cytoplasm"/>
    <property type="evidence" value="ECO:0007669"/>
    <property type="project" value="TreeGrafter"/>
</dbReference>
<gene>
    <name evidence="8" type="ORF">SAMN05421783_12094</name>
</gene>
<dbReference type="GO" id="GO:0005524">
    <property type="term" value="F:ATP binding"/>
    <property type="evidence" value="ECO:0007669"/>
    <property type="project" value="UniProtKB-KW"/>
</dbReference>
<keyword evidence="5" id="KW-0711">Selenium</keyword>
<dbReference type="InterPro" id="IPR010918">
    <property type="entry name" value="PurM-like_C_dom"/>
</dbReference>
<dbReference type="SUPFAM" id="SSF55326">
    <property type="entry name" value="PurM N-terminal domain-like"/>
    <property type="match status" value="1"/>
</dbReference>
<keyword evidence="1" id="KW-0808">Transferase</keyword>
<feature type="domain" description="PurM-like C-terminal" evidence="7">
    <location>
        <begin position="128"/>
        <end position="298"/>
    </location>
</feature>
<dbReference type="CDD" id="cd02195">
    <property type="entry name" value="SelD"/>
    <property type="match status" value="1"/>
</dbReference>
<evidence type="ECO:0000256" key="5">
    <source>
        <dbReference type="ARBA" id="ARBA00023266"/>
    </source>
</evidence>
<evidence type="ECO:0000256" key="3">
    <source>
        <dbReference type="ARBA" id="ARBA00022777"/>
    </source>
</evidence>
<dbReference type="Gene3D" id="3.30.1330.10">
    <property type="entry name" value="PurM-like, N-terminal domain"/>
    <property type="match status" value="1"/>
</dbReference>
<dbReference type="InterPro" id="IPR004536">
    <property type="entry name" value="SPS/SelD"/>
</dbReference>
<name>A0A1H3AP55_THIRO</name>
<dbReference type="Gene3D" id="3.90.650.10">
    <property type="entry name" value="PurM-like C-terminal domain"/>
    <property type="match status" value="1"/>
</dbReference>
<evidence type="ECO:0000259" key="7">
    <source>
        <dbReference type="Pfam" id="PF02769"/>
    </source>
</evidence>